<feature type="domain" description="PLD phosphodiesterase" evidence="16">
    <location>
        <begin position="1551"/>
        <end position="1578"/>
    </location>
</feature>
<dbReference type="CDD" id="cd09138">
    <property type="entry name" value="PLDc_vPLD1_2_yPLD_like_1"/>
    <property type="match status" value="1"/>
</dbReference>
<dbReference type="PROSITE" id="PS50035">
    <property type="entry name" value="PLD"/>
    <property type="match status" value="2"/>
</dbReference>
<evidence type="ECO:0000256" key="3">
    <source>
        <dbReference type="ARBA" id="ARBA00012027"/>
    </source>
</evidence>
<dbReference type="PANTHER" id="PTHR18896:SF76">
    <property type="entry name" value="PHOSPHOLIPASE"/>
    <property type="match status" value="1"/>
</dbReference>
<dbReference type="CDD" id="cd06895">
    <property type="entry name" value="PX_PLD"/>
    <property type="match status" value="1"/>
</dbReference>
<evidence type="ECO:0000259" key="18">
    <source>
        <dbReference type="PROSITE" id="PS50195"/>
    </source>
</evidence>
<evidence type="ECO:0000256" key="6">
    <source>
        <dbReference type="ARBA" id="ARBA00022553"/>
    </source>
</evidence>
<evidence type="ECO:0000256" key="7">
    <source>
        <dbReference type="ARBA" id="ARBA00022737"/>
    </source>
</evidence>
<dbReference type="Pfam" id="PF13091">
    <property type="entry name" value="PLDc_2"/>
    <property type="match status" value="1"/>
</dbReference>
<dbReference type="SUPFAM" id="SSF47923">
    <property type="entry name" value="Ypt/Rab-GAP domain of gyp1p"/>
    <property type="match status" value="2"/>
</dbReference>
<dbReference type="GO" id="GO:0035091">
    <property type="term" value="F:phosphatidylinositol binding"/>
    <property type="evidence" value="ECO:0007669"/>
    <property type="project" value="InterPro"/>
</dbReference>
<keyword evidence="7" id="KW-0677">Repeat</keyword>
<feature type="domain" description="PLD phosphodiesterase" evidence="16">
    <location>
        <begin position="1094"/>
        <end position="1121"/>
    </location>
</feature>
<dbReference type="FunFam" id="1.10.8.270:FF:000005">
    <property type="entry name" value="TBC1 domain family member 15"/>
    <property type="match status" value="1"/>
</dbReference>
<accession>A0AAN8P346</accession>
<dbReference type="InterPro" id="IPR001736">
    <property type="entry name" value="PLipase_D/transphosphatidylase"/>
</dbReference>
<evidence type="ECO:0000256" key="8">
    <source>
        <dbReference type="ARBA" id="ARBA00022801"/>
    </source>
</evidence>
<organism evidence="19 20">
    <name type="scientific">Polyplax serrata</name>
    <name type="common">Common mouse louse</name>
    <dbReference type="NCBI Taxonomy" id="468196"/>
    <lineage>
        <taxon>Eukaryota</taxon>
        <taxon>Metazoa</taxon>
        <taxon>Ecdysozoa</taxon>
        <taxon>Arthropoda</taxon>
        <taxon>Hexapoda</taxon>
        <taxon>Insecta</taxon>
        <taxon>Pterygota</taxon>
        <taxon>Neoptera</taxon>
        <taxon>Paraneoptera</taxon>
        <taxon>Psocodea</taxon>
        <taxon>Troctomorpha</taxon>
        <taxon>Phthiraptera</taxon>
        <taxon>Anoplura</taxon>
        <taxon>Polyplacidae</taxon>
        <taxon>Polyplax</taxon>
    </lineage>
</organism>
<dbReference type="SUPFAM" id="SSF64268">
    <property type="entry name" value="PX domain"/>
    <property type="match status" value="1"/>
</dbReference>
<dbReference type="InterPro" id="IPR035969">
    <property type="entry name" value="Rab-GAP_TBC_sf"/>
</dbReference>
<evidence type="ECO:0000256" key="5">
    <source>
        <dbReference type="ARBA" id="ARBA00022490"/>
    </source>
</evidence>
<dbReference type="Gene3D" id="1.10.8.270">
    <property type="entry name" value="putative rabgap domain of human tbc1 domain family member 14 like domains"/>
    <property type="match status" value="1"/>
</dbReference>
<evidence type="ECO:0000256" key="13">
    <source>
        <dbReference type="ARBA" id="ARBA00065268"/>
    </source>
</evidence>
<keyword evidence="10" id="KW-0007">Acetylation</keyword>
<evidence type="ECO:0000313" key="20">
    <source>
        <dbReference type="Proteomes" id="UP001372834"/>
    </source>
</evidence>
<sequence length="1744" mass="202650">MDDRLENGIEIYMQDGVVVRANSMDNVRNTDLLTSGCLSVVDYKSELGYSIEWCQNDISIQTDYNDWAIVDEIKPEIGSTHEKTKNPKNVIRIPLQKLKLFKVNLHSKQLTFCLDNSKEVVFHFHHGDINKFLKVITNVLPTLTKISQKDVDLYIAQGVKEVQALEKSFNELDIFSDDKTKSDAIWSFIKKMHDRPYETTMTVFCKVTDIFSYKPFEDDVRHEISDSYNKSKIDNESALKEYEFVQTPLPPRTIPNRTSPLSHDIWISFLDENGRISEEQLVKEIIFHGGVSPESDLRSEVWKFLLGYYPWNSTFNEREVIKMKKREEYFTMKSQWKAMTQNQENNFIAYKERKSLIEKDVCRTDRNLPFFAGDNNKNLEKLQNILMTYVMYNFDLGYVQGMSDLLSPLLVQLNDEVDAFWCFVGFMNKVYRNFDLDQAGMKEQLSQLYHLLNFLEPQLATYLEHQESDSMAFCFRWLLIWFKREFSFEEISTLWEVLWSEALCKNFHLLICTAILDAEKKNIMSNKYGLTEILKHINELANHMDLNLILRKSEGIYYQLFNAAKIPGIIADIIGVTPKSEAEQDRIDSNKAQHSCDNCAQQSGTKLESNLVTMDVFGFTSEWKQKFSCNMQDTDEYDELPDDVERGTIGSILYDTKEETGKNEVTFNSTHNDPVPFKSRKRRIFIPNTPITVKIIKHERSVTTHLLHPYLYTIQFQHGNFTWTIQKRYKNIQFLHQQLKLFRATLMIPFPTEKHRNDRENYKELKKSNENENGKSNVSLPRFPNRPEVLIGYDQIDKRVEQLEDYLNKLLSIKLYRDHPETVEFLSVSHYSFVKDLGVKGREEFIEKQTGSMQRSCDCFGLCEALNCCAPCLDFCSYNFNRWKKRWLFVKDTFLGYVRARDGLLRGVILFDHEFEVASAFSNIRRRDKLQILNLQRRLLIKCDGARKRQDLANYIKEMTKRQGYGFTHDNKYSSFAPKRSDCSASWYVDGSSYLSAVADAINNAKEEIFITDWWLSPEIYLKRPVLRGNHEWRLDCLLQKKANEGVKIFVLLYKEVKQALGLDSNYSRTTLRKLHSENIKVLRHPDHAKSGVFLWAHHEKIVCIDQTIAFLGGMDLCYGRWDTCEHRLFDSGGIHIPVCTYPGCNFPPDPPSWTEGSMGSVRNASQDTIIESLEENSLSLTKEFIERETSRDEIAITTEEPEGKCNVNGDINFIKMERENSNESDEVKCDTPELERKSFLFRLGECCSGSCFTAFSNEVPAEETAEAILDQIERREILPVQLGRNDSQDELVAPPVVYWIGKDYTNFLLKDFCNLDAPFQDLFDRTKTPRMPWHDVGVMVHGTSARDVARHFIQRWNAVKIEKVKKLNFYPYLMPKSYEHFDPPPKELTDPQFKVKCQVLRSVSAWSAGFLNPEHCEESIHKAYLECILKSQYYIYIENQFFISLARQNDFVKNRICEELCARIVKAHVSNKKFRVYVIIPLLPGFEGEIGRRSGTSLHAITHWNYASICRGTYSLFEKLKESGVENPSDYITFHGLRKYTQFQETYVTELIYVHSKLMIVDDKVVICGSANINDRSMLGSRDSEIAVIIKDEEFVEGFMNGEQTGVGKYASSLRKYLFAEHMGLLNQCHRHGSGDNIGYNDLVDPISDEFFTKWNSISEKNTKIFEKVFKCFPTDSVSTFREFKSYCKEDKLIDTDLESARKLLDGVRGHLVDLPLEFLKNEDLAPKLTDGMTGLMPMTLWT</sequence>
<evidence type="ECO:0000256" key="10">
    <source>
        <dbReference type="ARBA" id="ARBA00022990"/>
    </source>
</evidence>
<dbReference type="InterPro" id="IPR000195">
    <property type="entry name" value="Rab-GAP-TBC_dom"/>
</dbReference>
<dbReference type="PANTHER" id="PTHR18896">
    <property type="entry name" value="PHOSPHOLIPASE D"/>
    <property type="match status" value="1"/>
</dbReference>
<dbReference type="GO" id="GO:0009395">
    <property type="term" value="P:phospholipid catabolic process"/>
    <property type="evidence" value="ECO:0007669"/>
    <property type="project" value="TreeGrafter"/>
</dbReference>
<dbReference type="GO" id="GO:0005737">
    <property type="term" value="C:cytoplasm"/>
    <property type="evidence" value="ECO:0007669"/>
    <property type="project" value="UniProtKB-SubCell"/>
</dbReference>
<dbReference type="SMART" id="SM00164">
    <property type="entry name" value="TBC"/>
    <property type="match status" value="1"/>
</dbReference>
<dbReference type="InterPro" id="IPR036871">
    <property type="entry name" value="PX_dom_sf"/>
</dbReference>
<evidence type="ECO:0000256" key="2">
    <source>
        <dbReference type="ARBA" id="ARBA00004496"/>
    </source>
</evidence>
<dbReference type="FunFam" id="1.10.472.80:FF:000005">
    <property type="entry name" value="TBC1 domain family member 15"/>
    <property type="match status" value="1"/>
</dbReference>
<evidence type="ECO:0000256" key="4">
    <source>
        <dbReference type="ARBA" id="ARBA00022468"/>
    </source>
</evidence>
<dbReference type="CDD" id="cd01254">
    <property type="entry name" value="PH_PLD"/>
    <property type="match status" value="1"/>
</dbReference>
<gene>
    <name evidence="19" type="ORF">RUM43_009675</name>
</gene>
<evidence type="ECO:0000256" key="11">
    <source>
        <dbReference type="ARBA" id="ARBA00023098"/>
    </source>
</evidence>
<keyword evidence="9" id="KW-0442">Lipid degradation</keyword>
<dbReference type="Pfam" id="PF00566">
    <property type="entry name" value="RabGAP-TBC"/>
    <property type="match status" value="1"/>
</dbReference>
<comment type="function">
    <text evidence="12">Acts as a GTPase activating protein for RAB7A. Does not act on RAB4, RAB5 or RAB6.</text>
</comment>
<dbReference type="GO" id="GO:0060627">
    <property type="term" value="P:regulation of vesicle-mediated transport"/>
    <property type="evidence" value="ECO:0007669"/>
    <property type="project" value="TreeGrafter"/>
</dbReference>
<comment type="subcellular location">
    <subcellularLocation>
        <location evidence="2">Cytoplasm</location>
    </subcellularLocation>
</comment>
<keyword evidence="6" id="KW-0597">Phosphoprotein</keyword>
<comment type="catalytic activity">
    <reaction evidence="1">
        <text>a 1,2-diacyl-sn-glycero-3-phosphocholine + H2O = a 1,2-diacyl-sn-glycero-3-phosphate + choline + H(+)</text>
        <dbReference type="Rhea" id="RHEA:14445"/>
        <dbReference type="ChEBI" id="CHEBI:15354"/>
        <dbReference type="ChEBI" id="CHEBI:15377"/>
        <dbReference type="ChEBI" id="CHEBI:15378"/>
        <dbReference type="ChEBI" id="CHEBI:57643"/>
        <dbReference type="ChEBI" id="CHEBI:58608"/>
        <dbReference type="EC" id="3.1.4.4"/>
    </reaction>
</comment>
<evidence type="ECO:0000256" key="15">
    <source>
        <dbReference type="ARBA" id="ARBA00082539"/>
    </source>
</evidence>
<dbReference type="EMBL" id="JAWJWE010000004">
    <property type="protein sequence ID" value="KAK6636023.1"/>
    <property type="molecule type" value="Genomic_DNA"/>
</dbReference>
<feature type="domain" description="PX" evidence="18">
    <location>
        <begin position="690"/>
        <end position="832"/>
    </location>
</feature>
<proteinExistence type="predicted"/>
<keyword evidence="5" id="KW-0963">Cytoplasm</keyword>
<dbReference type="SMART" id="SM00155">
    <property type="entry name" value="PLDc"/>
    <property type="match status" value="2"/>
</dbReference>
<dbReference type="Gene3D" id="3.30.1520.10">
    <property type="entry name" value="Phox-like domain"/>
    <property type="match status" value="1"/>
</dbReference>
<keyword evidence="4" id="KW-0343">GTPase activation</keyword>
<evidence type="ECO:0000259" key="16">
    <source>
        <dbReference type="PROSITE" id="PS50035"/>
    </source>
</evidence>
<name>A0AAN8P346_POLSC</name>
<dbReference type="InterPro" id="IPR025202">
    <property type="entry name" value="PLD-like_dom"/>
</dbReference>
<dbReference type="Gene3D" id="1.10.472.80">
    <property type="entry name" value="Ypt/Rab-GAP domain of gyp1p, domain 3"/>
    <property type="match status" value="1"/>
</dbReference>
<dbReference type="CDD" id="cd09141">
    <property type="entry name" value="PLDc_vPLD1_2_yPLD_like_2"/>
    <property type="match status" value="1"/>
</dbReference>
<keyword evidence="11" id="KW-0443">Lipid metabolism</keyword>
<protein>
    <recommendedName>
        <fullName evidence="14">TBC1 domain family member 15</fullName>
        <ecNumber evidence="3">3.1.4.4</ecNumber>
    </recommendedName>
    <alternativeName>
        <fullName evidence="15">GTPase-activating protein RAB7</fullName>
    </alternativeName>
</protein>
<keyword evidence="8" id="KW-0378">Hydrolase</keyword>
<dbReference type="FunFam" id="3.30.870.10:FF:000011">
    <property type="entry name" value="Phospholipase"/>
    <property type="match status" value="1"/>
</dbReference>
<evidence type="ECO:0000259" key="17">
    <source>
        <dbReference type="PROSITE" id="PS50086"/>
    </source>
</evidence>
<dbReference type="Pfam" id="PF00614">
    <property type="entry name" value="PLDc"/>
    <property type="match status" value="1"/>
</dbReference>
<evidence type="ECO:0000313" key="19">
    <source>
        <dbReference type="EMBL" id="KAK6636023.1"/>
    </source>
</evidence>
<comment type="caution">
    <text evidence="19">The sequence shown here is derived from an EMBL/GenBank/DDBJ whole genome shotgun (WGS) entry which is preliminary data.</text>
</comment>
<dbReference type="GO" id="GO:0004630">
    <property type="term" value="F:phospholipase D activity"/>
    <property type="evidence" value="ECO:0007669"/>
    <property type="project" value="UniProtKB-EC"/>
</dbReference>
<evidence type="ECO:0000256" key="1">
    <source>
        <dbReference type="ARBA" id="ARBA00000798"/>
    </source>
</evidence>
<dbReference type="PROSITE" id="PS50195">
    <property type="entry name" value="PX"/>
    <property type="match status" value="1"/>
</dbReference>
<evidence type="ECO:0000256" key="14">
    <source>
        <dbReference type="ARBA" id="ARBA00067480"/>
    </source>
</evidence>
<dbReference type="InterPro" id="IPR015679">
    <property type="entry name" value="PLipase_D_fam"/>
</dbReference>
<dbReference type="EC" id="3.1.4.4" evidence="3"/>
<dbReference type="GO" id="GO:0005096">
    <property type="term" value="F:GTPase activator activity"/>
    <property type="evidence" value="ECO:0007669"/>
    <property type="project" value="UniProtKB-KW"/>
</dbReference>
<evidence type="ECO:0000256" key="12">
    <source>
        <dbReference type="ARBA" id="ARBA00055283"/>
    </source>
</evidence>
<dbReference type="Proteomes" id="UP001372834">
    <property type="component" value="Unassembled WGS sequence"/>
</dbReference>
<evidence type="ECO:0000256" key="9">
    <source>
        <dbReference type="ARBA" id="ARBA00022963"/>
    </source>
</evidence>
<dbReference type="Pfam" id="PF00787">
    <property type="entry name" value="PX"/>
    <property type="match status" value="1"/>
</dbReference>
<comment type="subunit">
    <text evidence="13">Interacts with non-phosphorylated form of RAB8A; phosphorylation of RAB8A at 'Thr-72' disrupts this interaction. Interacts with ARMC12.</text>
</comment>
<dbReference type="Gene3D" id="3.30.870.10">
    <property type="entry name" value="Endonuclease Chain A"/>
    <property type="match status" value="3"/>
</dbReference>
<dbReference type="InterPro" id="IPR001683">
    <property type="entry name" value="PX_dom"/>
</dbReference>
<dbReference type="PROSITE" id="PS50086">
    <property type="entry name" value="TBC_RABGAP"/>
    <property type="match status" value="1"/>
</dbReference>
<dbReference type="SMART" id="SM00312">
    <property type="entry name" value="PX"/>
    <property type="match status" value="1"/>
</dbReference>
<dbReference type="SUPFAM" id="SSF56024">
    <property type="entry name" value="Phospholipase D/nuclease"/>
    <property type="match status" value="2"/>
</dbReference>
<feature type="domain" description="Rab-GAP TBC" evidence="17">
    <location>
        <begin position="292"/>
        <end position="502"/>
    </location>
</feature>
<reference evidence="19 20" key="1">
    <citation type="submission" date="2023-10" db="EMBL/GenBank/DDBJ databases">
        <title>Genomes of two closely related lineages of the louse Polyplax serrata with different host specificities.</title>
        <authorList>
            <person name="Martinu J."/>
            <person name="Tarabai H."/>
            <person name="Stefka J."/>
            <person name="Hypsa V."/>
        </authorList>
    </citation>
    <scope>NUCLEOTIDE SEQUENCE [LARGE SCALE GENOMIC DNA]</scope>
    <source>
        <strain evidence="19">HR10_N</strain>
    </source>
</reference>